<proteinExistence type="predicted"/>
<evidence type="ECO:0000313" key="4">
    <source>
        <dbReference type="EMBL" id="SUZ98405.1"/>
    </source>
</evidence>
<evidence type="ECO:0000256" key="1">
    <source>
        <dbReference type="ARBA" id="ARBA00022737"/>
    </source>
</evidence>
<reference evidence="4" key="1">
    <citation type="submission" date="2018-05" db="EMBL/GenBank/DDBJ databases">
        <authorList>
            <person name="Lanie J.A."/>
            <person name="Ng W.-L."/>
            <person name="Kazmierczak K.M."/>
            <person name="Andrzejewski T.M."/>
            <person name="Davidsen T.M."/>
            <person name="Wayne K.J."/>
            <person name="Tettelin H."/>
            <person name="Glass J.I."/>
            <person name="Rusch D."/>
            <person name="Podicherti R."/>
            <person name="Tsui H.-C.T."/>
            <person name="Winkler M.E."/>
        </authorList>
    </citation>
    <scope>NUCLEOTIDE SEQUENCE</scope>
</reference>
<dbReference type="SUPFAM" id="SSF117074">
    <property type="entry name" value="Hypothetical protein PA1324"/>
    <property type="match status" value="1"/>
</dbReference>
<evidence type="ECO:0000256" key="2">
    <source>
        <dbReference type="ARBA" id="ARBA00022803"/>
    </source>
</evidence>
<dbReference type="Gene3D" id="2.60.40.1120">
    <property type="entry name" value="Carboxypeptidase-like, regulatory domain"/>
    <property type="match status" value="1"/>
</dbReference>
<keyword evidence="1" id="KW-0677">Repeat</keyword>
<dbReference type="Gene3D" id="1.25.40.10">
    <property type="entry name" value="Tetratricopeptide repeat domain"/>
    <property type="match status" value="1"/>
</dbReference>
<protein>
    <recommendedName>
        <fullName evidence="3">Rhamnogalacturonan lyase domain-containing protein</fullName>
    </recommendedName>
</protein>
<dbReference type="PANTHER" id="PTHR44858">
    <property type="entry name" value="TETRATRICOPEPTIDE REPEAT PROTEIN 6"/>
    <property type="match status" value="1"/>
</dbReference>
<dbReference type="InterPro" id="IPR011990">
    <property type="entry name" value="TPR-like_helical_dom_sf"/>
</dbReference>
<accession>A0A381S2R9</accession>
<dbReference type="Pfam" id="PF13181">
    <property type="entry name" value="TPR_8"/>
    <property type="match status" value="1"/>
</dbReference>
<organism evidence="4">
    <name type="scientific">marine metagenome</name>
    <dbReference type="NCBI Taxonomy" id="408172"/>
    <lineage>
        <taxon>unclassified sequences</taxon>
        <taxon>metagenomes</taxon>
        <taxon>ecological metagenomes</taxon>
    </lineage>
</organism>
<evidence type="ECO:0000259" key="3">
    <source>
        <dbReference type="Pfam" id="PF14686"/>
    </source>
</evidence>
<gene>
    <name evidence="4" type="ORF">METZ01_LOCUS51259</name>
</gene>
<keyword evidence="2" id="KW-0802">TPR repeat</keyword>
<sequence length="453" mass="51862">MRFITILTCSFFLLTFYVEASTHSKEAELHYQRAVKLSQQKLWKDAIPEFIKASKLLPNKGLIHANLGVALSQTGMFKEALFSFDKALKLGYDSSGLRYNRGVSLARLNLIDEAIKELEIALSLDRRMVKAEYDLGILFNRQGNRKKAREKVDILFKRNNKLAKKLFDQIIPEYKVITVDNGGKLNGRVTLAGPIPKARSFHLIHAPNIEFCSRISDGKGHRLLFDFTVSKNRGLKDTIIALTNVKKGKPFPQKMQTFHIDRCRANNYIIGIKNNENILIENTDPIQHEIATYEVRNIYPNQTSNRPVTPKSSQVRSAFVRANASEYTIKCNLHPFLQTHGYLVKNPYYTVTDSNGNFSIDNIPPGTYEVVAWHTYIPQKIGVVAINPAGVTQIDFEFNGKDERRKLYHDDIEGYRFNTWFDSKEKFYGGPRIDDPVEELQAFCDKDHMCSEK</sequence>
<dbReference type="PANTHER" id="PTHR44858:SF1">
    <property type="entry name" value="UDP-N-ACETYLGLUCOSAMINE--PEPTIDE N-ACETYLGLUCOSAMINYLTRANSFERASE SPINDLY-RELATED"/>
    <property type="match status" value="1"/>
</dbReference>
<dbReference type="Pfam" id="PF14686">
    <property type="entry name" value="fn3_3"/>
    <property type="match status" value="1"/>
</dbReference>
<name>A0A381S2R9_9ZZZZ</name>
<dbReference type="AlphaFoldDB" id="A0A381S2R9"/>
<dbReference type="SUPFAM" id="SSF48452">
    <property type="entry name" value="TPR-like"/>
    <property type="match status" value="1"/>
</dbReference>
<dbReference type="InterPro" id="IPR029413">
    <property type="entry name" value="RG-lyase_II"/>
</dbReference>
<dbReference type="EMBL" id="UINC01002602">
    <property type="protein sequence ID" value="SUZ98405.1"/>
    <property type="molecule type" value="Genomic_DNA"/>
</dbReference>
<dbReference type="InterPro" id="IPR019734">
    <property type="entry name" value="TPR_rpt"/>
</dbReference>
<dbReference type="SMART" id="SM00028">
    <property type="entry name" value="TPR"/>
    <property type="match status" value="4"/>
</dbReference>
<feature type="domain" description="Rhamnogalacturonan lyase" evidence="3">
    <location>
        <begin position="348"/>
        <end position="388"/>
    </location>
</feature>
<dbReference type="InterPro" id="IPR050498">
    <property type="entry name" value="Ycf3"/>
</dbReference>